<dbReference type="EMBL" id="LWSG01000046">
    <property type="protein sequence ID" value="OAS82053.1"/>
    <property type="molecule type" value="Genomic_DNA"/>
</dbReference>
<evidence type="ECO:0000313" key="12">
    <source>
        <dbReference type="Proteomes" id="UP000078534"/>
    </source>
</evidence>
<gene>
    <name evidence="11" type="ORF">A6K24_13410</name>
</gene>
<evidence type="ECO:0000256" key="5">
    <source>
        <dbReference type="ARBA" id="ARBA00023015"/>
    </source>
</evidence>
<evidence type="ECO:0000259" key="10">
    <source>
        <dbReference type="PROSITE" id="PS50110"/>
    </source>
</evidence>
<dbReference type="InterPro" id="IPR018060">
    <property type="entry name" value="HTH_AraC"/>
</dbReference>
<dbReference type="Gene3D" id="1.10.10.60">
    <property type="entry name" value="Homeodomain-like"/>
    <property type="match status" value="2"/>
</dbReference>
<dbReference type="GO" id="GO:0000160">
    <property type="term" value="P:phosphorelay signal transduction system"/>
    <property type="evidence" value="ECO:0007669"/>
    <property type="project" value="UniProtKB-KW"/>
</dbReference>
<keyword evidence="6 11" id="KW-0238">DNA-binding</keyword>
<reference evidence="12" key="1">
    <citation type="submission" date="2016-04" db="EMBL/GenBank/DDBJ databases">
        <authorList>
            <person name="Lyu Z."/>
            <person name="Lyu W."/>
        </authorList>
    </citation>
    <scope>NUCLEOTIDE SEQUENCE [LARGE SCALE GENOMIC DNA]</scope>
    <source>
        <strain evidence="12">C44</strain>
    </source>
</reference>
<keyword evidence="12" id="KW-1185">Reference proteome</keyword>
<evidence type="ECO:0000256" key="6">
    <source>
        <dbReference type="ARBA" id="ARBA00023125"/>
    </source>
</evidence>
<dbReference type="GO" id="GO:0005737">
    <property type="term" value="C:cytoplasm"/>
    <property type="evidence" value="ECO:0007669"/>
    <property type="project" value="UniProtKB-SubCell"/>
</dbReference>
<dbReference type="Proteomes" id="UP000078534">
    <property type="component" value="Unassembled WGS sequence"/>
</dbReference>
<dbReference type="InterPro" id="IPR011006">
    <property type="entry name" value="CheY-like_superfamily"/>
</dbReference>
<dbReference type="Pfam" id="PF12833">
    <property type="entry name" value="HTH_18"/>
    <property type="match status" value="1"/>
</dbReference>
<evidence type="ECO:0000256" key="7">
    <source>
        <dbReference type="ARBA" id="ARBA00023163"/>
    </source>
</evidence>
<accession>A0A179SP21</accession>
<dbReference type="RefSeq" id="WP_066340457.1">
    <property type="nucleotide sequence ID" value="NZ_LWSG01000046.1"/>
</dbReference>
<dbReference type="STRING" id="152268.A6K24_13410"/>
<dbReference type="SMART" id="SM00448">
    <property type="entry name" value="REC"/>
    <property type="match status" value="1"/>
</dbReference>
<keyword evidence="3 8" id="KW-0597">Phosphoprotein</keyword>
<organism evidence="11 12">
    <name type="scientific">Metabacillus litoralis</name>
    <dbReference type="NCBI Taxonomy" id="152268"/>
    <lineage>
        <taxon>Bacteria</taxon>
        <taxon>Bacillati</taxon>
        <taxon>Bacillota</taxon>
        <taxon>Bacilli</taxon>
        <taxon>Bacillales</taxon>
        <taxon>Bacillaceae</taxon>
        <taxon>Metabacillus</taxon>
    </lineage>
</organism>
<keyword evidence="7" id="KW-0804">Transcription</keyword>
<dbReference type="InterPro" id="IPR009057">
    <property type="entry name" value="Homeodomain-like_sf"/>
</dbReference>
<dbReference type="SUPFAM" id="SSF52172">
    <property type="entry name" value="CheY-like"/>
    <property type="match status" value="1"/>
</dbReference>
<dbReference type="OrthoDB" id="9794370at2"/>
<evidence type="ECO:0000256" key="3">
    <source>
        <dbReference type="ARBA" id="ARBA00022553"/>
    </source>
</evidence>
<sequence length="514" mass="60176">MHKVLLVDDERIILEGISSIIDWEEIGTELIGTARNGLEAYDIIIKELPDIVICDIKMPGLNGLELVKRVSKEHPFIKFIILSGFSEFDYAKQAMEYGVKHYLLKPCNENIIIDAMKNVINELTSEENRERFLLDMKSRLEQIQPYVKKQLLKEFITSKTDGNRGIQFYEKLFHINFQEEEIRLIVFRLEGDYHYEHMFVIENLGEDLFAPSILSTNIGEYVLFLVNDDNFSSLQEKIEQLRTHFYEIYEMDMTVAISEVDSISQARRLYLEALECLNHRFYLGEGSIITKSDIRHEKQLYNFDYDGQSLCLLIKSGNWEKVECEISGFFHDLTERMLSTSLTRSYVMQLFLLVIQSSDSKGIQNYMEKMSSLMDMDTIQQMKEFFVMIAHEITQVHYERHKSNHSAVIHSMMDLVHKHLGDTELSLKWVANKVYMNADYLGKLFKQETGEKFSSYVTQVRINKAIEQIELMDDVKVFTLAEMIGFGDNPQYFSQVFKKYTGFSPSEYRKAYLQ</sequence>
<dbReference type="GO" id="GO:0003700">
    <property type="term" value="F:DNA-binding transcription factor activity"/>
    <property type="evidence" value="ECO:0007669"/>
    <property type="project" value="InterPro"/>
</dbReference>
<dbReference type="Pfam" id="PF00072">
    <property type="entry name" value="Response_reg"/>
    <property type="match status" value="1"/>
</dbReference>
<dbReference type="InterPro" id="IPR051552">
    <property type="entry name" value="HptR"/>
</dbReference>
<evidence type="ECO:0000256" key="2">
    <source>
        <dbReference type="ARBA" id="ARBA00022490"/>
    </source>
</evidence>
<keyword evidence="2" id="KW-0963">Cytoplasm</keyword>
<feature type="domain" description="Response regulatory" evidence="10">
    <location>
        <begin position="3"/>
        <end position="120"/>
    </location>
</feature>
<evidence type="ECO:0000256" key="4">
    <source>
        <dbReference type="ARBA" id="ARBA00023012"/>
    </source>
</evidence>
<proteinExistence type="predicted"/>
<dbReference type="PROSITE" id="PS01124">
    <property type="entry name" value="HTH_ARAC_FAMILY_2"/>
    <property type="match status" value="1"/>
</dbReference>
<dbReference type="InterPro" id="IPR001789">
    <property type="entry name" value="Sig_transdc_resp-reg_receiver"/>
</dbReference>
<protein>
    <submittedName>
        <fullName evidence="11">DNA-binding response regulator</fullName>
    </submittedName>
</protein>
<dbReference type="AlphaFoldDB" id="A0A179SP21"/>
<dbReference type="PROSITE" id="PS50110">
    <property type="entry name" value="RESPONSE_REGULATORY"/>
    <property type="match status" value="1"/>
</dbReference>
<keyword evidence="5" id="KW-0805">Transcription regulation</keyword>
<dbReference type="Gene3D" id="3.40.50.2300">
    <property type="match status" value="1"/>
</dbReference>
<name>A0A179SP21_9BACI</name>
<dbReference type="GO" id="GO:0043565">
    <property type="term" value="F:sequence-specific DNA binding"/>
    <property type="evidence" value="ECO:0007669"/>
    <property type="project" value="InterPro"/>
</dbReference>
<evidence type="ECO:0000259" key="9">
    <source>
        <dbReference type="PROSITE" id="PS01124"/>
    </source>
</evidence>
<comment type="caution">
    <text evidence="11">The sequence shown here is derived from an EMBL/GenBank/DDBJ whole genome shotgun (WGS) entry which is preliminary data.</text>
</comment>
<dbReference type="SUPFAM" id="SSF46689">
    <property type="entry name" value="Homeodomain-like"/>
    <property type="match status" value="1"/>
</dbReference>
<keyword evidence="4" id="KW-0902">Two-component regulatory system</keyword>
<evidence type="ECO:0000313" key="11">
    <source>
        <dbReference type="EMBL" id="OAS82053.1"/>
    </source>
</evidence>
<comment type="subcellular location">
    <subcellularLocation>
        <location evidence="1">Cytoplasm</location>
    </subcellularLocation>
</comment>
<dbReference type="PANTHER" id="PTHR42713">
    <property type="entry name" value="HISTIDINE KINASE-RELATED"/>
    <property type="match status" value="1"/>
</dbReference>
<dbReference type="SMART" id="SM00342">
    <property type="entry name" value="HTH_ARAC"/>
    <property type="match status" value="1"/>
</dbReference>
<feature type="domain" description="HTH araC/xylS-type" evidence="9">
    <location>
        <begin position="410"/>
        <end position="511"/>
    </location>
</feature>
<evidence type="ECO:0000256" key="8">
    <source>
        <dbReference type="PROSITE-ProRule" id="PRU00169"/>
    </source>
</evidence>
<dbReference type="PANTHER" id="PTHR42713:SF3">
    <property type="entry name" value="TRANSCRIPTIONAL REGULATORY PROTEIN HPTR"/>
    <property type="match status" value="1"/>
</dbReference>
<feature type="modified residue" description="4-aspartylphosphate" evidence="8">
    <location>
        <position position="55"/>
    </location>
</feature>
<evidence type="ECO:0000256" key="1">
    <source>
        <dbReference type="ARBA" id="ARBA00004496"/>
    </source>
</evidence>
<dbReference type="CDD" id="cd17536">
    <property type="entry name" value="REC_YesN-like"/>
    <property type="match status" value="1"/>
</dbReference>